<organism evidence="2 3">
    <name type="scientific">Caldalkalibacillus uzonensis</name>
    <dbReference type="NCBI Taxonomy" id="353224"/>
    <lineage>
        <taxon>Bacteria</taxon>
        <taxon>Bacillati</taxon>
        <taxon>Bacillota</taxon>
        <taxon>Bacilli</taxon>
        <taxon>Bacillales</taxon>
        <taxon>Bacillaceae</taxon>
        <taxon>Caldalkalibacillus</taxon>
    </lineage>
</organism>
<reference evidence="2 3" key="1">
    <citation type="submission" date="2023-07" db="EMBL/GenBank/DDBJ databases">
        <title>Genomic Encyclopedia of Type Strains, Phase IV (KMG-IV): sequencing the most valuable type-strain genomes for metagenomic binning, comparative biology and taxonomic classification.</title>
        <authorList>
            <person name="Goeker M."/>
        </authorList>
    </citation>
    <scope>NUCLEOTIDE SEQUENCE [LARGE SCALE GENOMIC DNA]</scope>
    <source>
        <strain evidence="2 3">DSM 17740</strain>
    </source>
</reference>
<keyword evidence="1" id="KW-0812">Transmembrane</keyword>
<evidence type="ECO:0000256" key="1">
    <source>
        <dbReference type="SAM" id="Phobius"/>
    </source>
</evidence>
<keyword evidence="1" id="KW-1133">Transmembrane helix</keyword>
<feature type="transmembrane region" description="Helical" evidence="1">
    <location>
        <begin position="29"/>
        <end position="46"/>
    </location>
</feature>
<name>A0ABU0CRP6_9BACI</name>
<comment type="caution">
    <text evidence="2">The sequence shown here is derived from an EMBL/GenBank/DDBJ whole genome shotgun (WGS) entry which is preliminary data.</text>
</comment>
<dbReference type="EMBL" id="JAUSUQ010000006">
    <property type="protein sequence ID" value="MDQ0339097.1"/>
    <property type="molecule type" value="Genomic_DNA"/>
</dbReference>
<dbReference type="Proteomes" id="UP001232445">
    <property type="component" value="Unassembled WGS sequence"/>
</dbReference>
<keyword evidence="1" id="KW-0472">Membrane</keyword>
<evidence type="ECO:0000313" key="3">
    <source>
        <dbReference type="Proteomes" id="UP001232445"/>
    </source>
</evidence>
<evidence type="ECO:0000313" key="2">
    <source>
        <dbReference type="EMBL" id="MDQ0339097.1"/>
    </source>
</evidence>
<sequence>MPDPSLLPFIMSLGAFVGCLGLIMYRFELVFAGFGLTLLCMLIRSVKEYKGYEIEVRTDS</sequence>
<protein>
    <submittedName>
        <fullName evidence="2">Uncharacterized protein</fullName>
    </submittedName>
</protein>
<gene>
    <name evidence="2" type="ORF">J2S00_001883</name>
</gene>
<keyword evidence="3" id="KW-1185">Reference proteome</keyword>
<proteinExistence type="predicted"/>
<dbReference type="Gene3D" id="1.10.287.70">
    <property type="match status" value="1"/>
</dbReference>
<accession>A0ABU0CRP6</accession>